<dbReference type="Proteomes" id="UP000694856">
    <property type="component" value="Chromosome 18"/>
</dbReference>
<dbReference type="AlphaFoldDB" id="A0A8B8RG31"/>
<organism evidence="2 3">
    <name type="scientific">Camelus ferus</name>
    <name type="common">Wild bactrian camel</name>
    <name type="synonym">Camelus bactrianus ferus</name>
    <dbReference type="NCBI Taxonomy" id="419612"/>
    <lineage>
        <taxon>Eukaryota</taxon>
        <taxon>Metazoa</taxon>
        <taxon>Chordata</taxon>
        <taxon>Craniata</taxon>
        <taxon>Vertebrata</taxon>
        <taxon>Euteleostomi</taxon>
        <taxon>Mammalia</taxon>
        <taxon>Eutheria</taxon>
        <taxon>Laurasiatheria</taxon>
        <taxon>Artiodactyla</taxon>
        <taxon>Tylopoda</taxon>
        <taxon>Camelidae</taxon>
        <taxon>Camelus</taxon>
    </lineage>
</organism>
<evidence type="ECO:0000313" key="2">
    <source>
        <dbReference type="Proteomes" id="UP000694856"/>
    </source>
</evidence>
<feature type="compositionally biased region" description="Pro residues" evidence="1">
    <location>
        <begin position="31"/>
        <end position="52"/>
    </location>
</feature>
<proteinExistence type="predicted"/>
<dbReference type="RefSeq" id="XP_032316913.1">
    <property type="nucleotide sequence ID" value="XM_032461022.1"/>
</dbReference>
<feature type="compositionally biased region" description="Low complexity" evidence="1">
    <location>
        <begin position="62"/>
        <end position="72"/>
    </location>
</feature>
<evidence type="ECO:0000256" key="1">
    <source>
        <dbReference type="SAM" id="MobiDB-lite"/>
    </source>
</evidence>
<protein>
    <submittedName>
        <fullName evidence="3">Dual specificity protein phosphatase 8-like isoform X1</fullName>
    </submittedName>
</protein>
<name>A0A8B8RG31_CAMFR</name>
<dbReference type="GeneID" id="116657621"/>
<dbReference type="KEGG" id="cfr:116657621"/>
<feature type="region of interest" description="Disordered" evidence="1">
    <location>
        <begin position="26"/>
        <end position="85"/>
    </location>
</feature>
<keyword evidence="2" id="KW-1185">Reference proteome</keyword>
<reference evidence="3" key="1">
    <citation type="submission" date="2025-08" db="UniProtKB">
        <authorList>
            <consortium name="RefSeq"/>
        </authorList>
    </citation>
    <scope>IDENTIFICATION</scope>
    <source>
        <tissue evidence="3">Ear skin</tissue>
    </source>
</reference>
<accession>A0A8B8RG31</accession>
<gene>
    <name evidence="3" type="primary">LOC116657621</name>
</gene>
<feature type="region of interest" description="Disordered" evidence="1">
    <location>
        <begin position="122"/>
        <end position="142"/>
    </location>
</feature>
<evidence type="ECO:0000313" key="3">
    <source>
        <dbReference type="RefSeq" id="XP_032316913.1"/>
    </source>
</evidence>
<sequence>MLPGPGPAVVLVGCQDQSVAGCRLCGAWGEPAPPPTPPLRAAPPRPAAPPPRRASVAGPHTAGAPARASALRAGGGEARTPEPAQSVWKLGLSQVLLDQVPEEERGLGSAPLLAVASAAVAGQPPDGAAPAFQEQDDLSPES</sequence>